<keyword evidence="5" id="KW-0274">FAD</keyword>
<comment type="subcellular location">
    <subcellularLocation>
        <location evidence="1">Membrane</location>
        <topology evidence="1">Multi-pass membrane protein</topology>
    </subcellularLocation>
</comment>
<evidence type="ECO:0000256" key="4">
    <source>
        <dbReference type="ARBA" id="ARBA00022692"/>
    </source>
</evidence>
<keyword evidence="6 9" id="KW-1133">Transmembrane helix</keyword>
<evidence type="ECO:0000256" key="3">
    <source>
        <dbReference type="ARBA" id="ARBA00022630"/>
    </source>
</evidence>
<dbReference type="EMBL" id="JAEPRD010000076">
    <property type="protein sequence ID" value="KAG2200987.1"/>
    <property type="molecule type" value="Genomic_DNA"/>
</dbReference>
<evidence type="ECO:0000256" key="6">
    <source>
        <dbReference type="ARBA" id="ARBA00022989"/>
    </source>
</evidence>
<evidence type="ECO:0000256" key="9">
    <source>
        <dbReference type="SAM" id="Phobius"/>
    </source>
</evidence>
<feature type="transmembrane region" description="Helical" evidence="9">
    <location>
        <begin position="520"/>
        <end position="541"/>
    </location>
</feature>
<proteinExistence type="inferred from homology"/>
<evidence type="ECO:0000313" key="10">
    <source>
        <dbReference type="EMBL" id="KAG2200987.1"/>
    </source>
</evidence>
<dbReference type="InterPro" id="IPR004299">
    <property type="entry name" value="MBOAT_fam"/>
</dbReference>
<dbReference type="InterPro" id="IPR051209">
    <property type="entry name" value="FAD-bind_Monooxygenase_sf"/>
</dbReference>
<dbReference type="InterPro" id="IPR036188">
    <property type="entry name" value="FAD/NAD-bd_sf"/>
</dbReference>
<evidence type="ECO:0000256" key="7">
    <source>
        <dbReference type="ARBA" id="ARBA00023002"/>
    </source>
</evidence>
<reference evidence="10" key="1">
    <citation type="submission" date="2020-12" db="EMBL/GenBank/DDBJ databases">
        <title>Metabolic potential, ecology and presence of endohyphal bacteria is reflected in genomic diversity of Mucoromycotina.</title>
        <authorList>
            <person name="Muszewska A."/>
            <person name="Okrasinska A."/>
            <person name="Steczkiewicz K."/>
            <person name="Drgas O."/>
            <person name="Orlowska M."/>
            <person name="Perlinska-Lenart U."/>
            <person name="Aleksandrzak-Piekarczyk T."/>
            <person name="Szatraj K."/>
            <person name="Zielenkiewicz U."/>
            <person name="Pilsyk S."/>
            <person name="Malc E."/>
            <person name="Mieczkowski P."/>
            <person name="Kruszewska J.S."/>
            <person name="Biernat P."/>
            <person name="Pawlowska J."/>
        </authorList>
    </citation>
    <scope>NUCLEOTIDE SEQUENCE</scope>
    <source>
        <strain evidence="10">WA0000017839</strain>
    </source>
</reference>
<dbReference type="Proteomes" id="UP000603453">
    <property type="component" value="Unassembled WGS sequence"/>
</dbReference>
<keyword evidence="8 9" id="KW-0472">Membrane</keyword>
<dbReference type="SUPFAM" id="SSF51905">
    <property type="entry name" value="FAD/NAD(P)-binding domain"/>
    <property type="match status" value="2"/>
</dbReference>
<dbReference type="InterPro" id="IPR000960">
    <property type="entry name" value="Flavin_mOase"/>
</dbReference>
<dbReference type="PANTHER" id="PTHR42877:SF4">
    <property type="entry name" value="FAD_NAD(P)-BINDING DOMAIN-CONTAINING PROTEIN-RELATED"/>
    <property type="match status" value="1"/>
</dbReference>
<dbReference type="Gene3D" id="3.50.50.60">
    <property type="entry name" value="FAD/NAD(P)-binding domain"/>
    <property type="match status" value="2"/>
</dbReference>
<dbReference type="InterPro" id="IPR020946">
    <property type="entry name" value="Flavin_mOase-like"/>
</dbReference>
<gene>
    <name evidence="10" type="ORF">INT47_006531</name>
</gene>
<comment type="caution">
    <text evidence="10">The sequence shown here is derived from an EMBL/GenBank/DDBJ whole genome shotgun (WGS) entry which is preliminary data.</text>
</comment>
<keyword evidence="11" id="KW-1185">Reference proteome</keyword>
<sequence>MTIAKPRTVAIIGAGFSGINAYIQVQKELGITPTVFESNLDIGGTWLTSTYPGCRCDVPSQLYSLSSELNPNWSQTYASQKEILEYLQAICRKHKIYENTRFGTEVEQASWVDGQWELKVKSHETKETLHFDLLFLGVGSLRIPHIPPEFNNFKGSVIHTGEWDSSLEFKNKRVGLVGSGSSAIQVFPFLAKEASCVVLYQRSVPWVFPQVQEKVSDLTKWIFSWLPLAITLYRWFLILYYERQYILLGYPNSKFANNTRQGVLKANQEYLKDVGRSDLMSSLQPTSLTGCRRIVQSDTFLQTVTRNNVTLVTEPIENIKNDTVFTKNTEHQLDVLVLGTGYETQEGVLGGLSVIGKEGQSLTQLWKSSAPELYKSTMIHGFPNLFMLLGPYTLTGHISVVLMAEIQVKYAIQCIKKIQDIIEPTKEAQRLLSHLTGVPEATLRLVFTVLLGYPAAVFYNKKFEKEGQATADQRNQYILLSGLALNFFFNGITIYHSLLTITVSWAICFVVGETMGDRKLAAGGVWIFNALYLLLGYYFMQTDDYDITWTMTQCILCLRMMGFGFDYYDGRKNQGEIQKSSAPLPLSFQADTPLATLPDIQHFLAYAMFPSAFLVGPQFSYSLYNKWIHNEAVNSMTSEQREERDRAQQLYIWRSAILAIIYLGLQQTVGATYSTSYLLTDEFNSFCFVKRLFILLLAGKFAFNKYIGIWLLTEGASATFGISYEGVDNEGHASFAGLPNALPSRYETATSIDHVIEAFNINTNLWSKYYVFKRLKFLGNKEASQFGTLAFLAIWHGFHWMYFITFALEFLYVQCELVLRKRLSPLVQVYTKKNDILFHVWKVVAWFTCQFTITYAVVGFELLKLDKAWAAYKSVYFIGHLPIVLILAANAYLPKPRTAVAKKQQ</sequence>
<dbReference type="GO" id="GO:0016020">
    <property type="term" value="C:membrane"/>
    <property type="evidence" value="ECO:0007669"/>
    <property type="project" value="UniProtKB-SubCell"/>
</dbReference>
<feature type="transmembrane region" description="Helical" evidence="9">
    <location>
        <begin position="840"/>
        <end position="863"/>
    </location>
</feature>
<dbReference type="Pfam" id="PF03062">
    <property type="entry name" value="MBOAT"/>
    <property type="match status" value="1"/>
</dbReference>
<keyword evidence="7" id="KW-0560">Oxidoreductase</keyword>
<evidence type="ECO:0000256" key="2">
    <source>
        <dbReference type="ARBA" id="ARBA00010139"/>
    </source>
</evidence>
<keyword evidence="3" id="KW-0285">Flavoprotein</keyword>
<evidence type="ECO:0000313" key="11">
    <source>
        <dbReference type="Proteomes" id="UP000603453"/>
    </source>
</evidence>
<dbReference type="OrthoDB" id="286734at2759"/>
<dbReference type="GO" id="GO:0050661">
    <property type="term" value="F:NADP binding"/>
    <property type="evidence" value="ECO:0007669"/>
    <property type="project" value="InterPro"/>
</dbReference>
<dbReference type="GO" id="GO:0004499">
    <property type="term" value="F:N,N-dimethylaniline monooxygenase activity"/>
    <property type="evidence" value="ECO:0007669"/>
    <property type="project" value="InterPro"/>
</dbReference>
<evidence type="ECO:0000256" key="5">
    <source>
        <dbReference type="ARBA" id="ARBA00022827"/>
    </source>
</evidence>
<feature type="transmembrane region" description="Helical" evidence="9">
    <location>
        <begin position="875"/>
        <end position="893"/>
    </location>
</feature>
<feature type="transmembrane region" description="Helical" evidence="9">
    <location>
        <begin position="479"/>
        <end position="508"/>
    </location>
</feature>
<comment type="similarity">
    <text evidence="2">Belongs to the FAD-binding monooxygenase family.</text>
</comment>
<dbReference type="AlphaFoldDB" id="A0A8H7QY99"/>
<evidence type="ECO:0000256" key="1">
    <source>
        <dbReference type="ARBA" id="ARBA00004141"/>
    </source>
</evidence>
<keyword evidence="4 9" id="KW-0812">Transmembrane</keyword>
<organism evidence="10 11">
    <name type="scientific">Mucor saturninus</name>
    <dbReference type="NCBI Taxonomy" id="64648"/>
    <lineage>
        <taxon>Eukaryota</taxon>
        <taxon>Fungi</taxon>
        <taxon>Fungi incertae sedis</taxon>
        <taxon>Mucoromycota</taxon>
        <taxon>Mucoromycotina</taxon>
        <taxon>Mucoromycetes</taxon>
        <taxon>Mucorales</taxon>
        <taxon>Mucorineae</taxon>
        <taxon>Mucoraceae</taxon>
        <taxon>Mucor</taxon>
    </lineage>
</organism>
<dbReference type="PRINTS" id="PR00370">
    <property type="entry name" value="FMOXYGENASE"/>
</dbReference>
<dbReference type="GO" id="GO:0050660">
    <property type="term" value="F:flavin adenine dinucleotide binding"/>
    <property type="evidence" value="ECO:0007669"/>
    <property type="project" value="InterPro"/>
</dbReference>
<dbReference type="PANTHER" id="PTHR42877">
    <property type="entry name" value="L-ORNITHINE N(5)-MONOOXYGENASE-RELATED"/>
    <property type="match status" value="1"/>
</dbReference>
<feature type="transmembrane region" description="Helical" evidence="9">
    <location>
        <begin position="800"/>
        <end position="819"/>
    </location>
</feature>
<accession>A0A8H7QY99</accession>
<feature type="transmembrane region" description="Helical" evidence="9">
    <location>
        <begin position="651"/>
        <end position="671"/>
    </location>
</feature>
<evidence type="ECO:0000256" key="8">
    <source>
        <dbReference type="ARBA" id="ARBA00023136"/>
    </source>
</evidence>
<name>A0A8H7QY99_9FUNG</name>
<dbReference type="Pfam" id="PF00743">
    <property type="entry name" value="FMO-like"/>
    <property type="match status" value="1"/>
</dbReference>
<protein>
    <submittedName>
        <fullName evidence="10">Uncharacterized protein</fullName>
    </submittedName>
</protein>